<dbReference type="GO" id="GO:0005737">
    <property type="term" value="C:cytoplasm"/>
    <property type="evidence" value="ECO:0007669"/>
    <property type="project" value="TreeGrafter"/>
</dbReference>
<keyword evidence="1" id="KW-0677">Repeat</keyword>
<keyword evidence="2 3" id="KW-0040">ANK repeat</keyword>
<dbReference type="Pfam" id="PF04564">
    <property type="entry name" value="U-box"/>
    <property type="match status" value="1"/>
</dbReference>
<dbReference type="GO" id="GO:0004842">
    <property type="term" value="F:ubiquitin-protein transferase activity"/>
    <property type="evidence" value="ECO:0007669"/>
    <property type="project" value="InterPro"/>
</dbReference>
<dbReference type="SMART" id="SM00504">
    <property type="entry name" value="Ubox"/>
    <property type="match status" value="1"/>
</dbReference>
<evidence type="ECO:0000256" key="4">
    <source>
        <dbReference type="SAM" id="MobiDB-lite"/>
    </source>
</evidence>
<dbReference type="InterPro" id="IPR002110">
    <property type="entry name" value="Ankyrin_rpt"/>
</dbReference>
<protein>
    <recommendedName>
        <fullName evidence="5">U-box domain-containing protein</fullName>
    </recommendedName>
</protein>
<dbReference type="Proteomes" id="UP001515480">
    <property type="component" value="Unassembled WGS sequence"/>
</dbReference>
<feature type="repeat" description="ANK" evidence="3">
    <location>
        <begin position="141"/>
        <end position="173"/>
    </location>
</feature>
<dbReference type="Gene3D" id="3.30.40.10">
    <property type="entry name" value="Zinc/RING finger domain, C3HC4 (zinc finger)"/>
    <property type="match status" value="1"/>
</dbReference>
<dbReference type="CDD" id="cd16655">
    <property type="entry name" value="RING-Ubox_WDSUB1-like"/>
    <property type="match status" value="1"/>
</dbReference>
<evidence type="ECO:0000256" key="2">
    <source>
        <dbReference type="ARBA" id="ARBA00023043"/>
    </source>
</evidence>
<keyword evidence="7" id="KW-1185">Reference proteome</keyword>
<evidence type="ECO:0000259" key="5">
    <source>
        <dbReference type="PROSITE" id="PS51698"/>
    </source>
</evidence>
<dbReference type="SUPFAM" id="SSF57850">
    <property type="entry name" value="RING/U-box"/>
    <property type="match status" value="1"/>
</dbReference>
<dbReference type="PANTHER" id="PTHR23206:SF8">
    <property type="entry name" value="ANKYRIN REPEAT AND KH DOMAIN-CONTAINING 1"/>
    <property type="match status" value="1"/>
</dbReference>
<feature type="repeat" description="ANK" evidence="3">
    <location>
        <begin position="74"/>
        <end position="107"/>
    </location>
</feature>
<dbReference type="PROSITE" id="PS51698">
    <property type="entry name" value="U_BOX"/>
    <property type="match status" value="1"/>
</dbReference>
<evidence type="ECO:0000256" key="3">
    <source>
        <dbReference type="PROSITE-ProRule" id="PRU00023"/>
    </source>
</evidence>
<dbReference type="PROSITE" id="PS50297">
    <property type="entry name" value="ANK_REP_REGION"/>
    <property type="match status" value="3"/>
</dbReference>
<comment type="caution">
    <text evidence="6">The sequence shown here is derived from an EMBL/GenBank/DDBJ whole genome shotgun (WGS) entry which is preliminary data.</text>
</comment>
<sequence>MASSEGSGGLFHAISQGDTARVHSLLRARSDPNAVSDALGFPATPLILSAAMGETAIAKLLLEARASPAAAPHVGATALHAACGQSGSAELVELLLSYGAAADALDEMSCSPLYCACLEGKNDCVRALLEAQASADLAASDGCTPLFVACHEGDHECVNLLLSAGAAVDKASLDGALPLHIAAQNGFVECAEALLAAGADLSQRFHQLTALGIAQQMGHLEMTRCLERASSDRLRDGLTSASSRASLASADTQMRARELESRVELLRLEDARERHANSSQEVHIKEELLCPITAELMLDPVFTADGQTYERGAIERWLEEHDTSPLTGEPLEHLGLTPNVLVRGMCRKYLEQLEAQPKYADSTSRVCVGSPSRPTTAHSRQGPISRLFQ</sequence>
<dbReference type="InterPro" id="IPR036770">
    <property type="entry name" value="Ankyrin_rpt-contain_sf"/>
</dbReference>
<dbReference type="SUPFAM" id="SSF48403">
    <property type="entry name" value="Ankyrin repeat"/>
    <property type="match status" value="1"/>
</dbReference>
<reference evidence="6 7" key="1">
    <citation type="journal article" date="2024" name="Science">
        <title>Giant polyketide synthase enzymes in the biosynthesis of giant marine polyether toxins.</title>
        <authorList>
            <person name="Fallon T.R."/>
            <person name="Shende V.V."/>
            <person name="Wierzbicki I.H."/>
            <person name="Pendleton A.L."/>
            <person name="Watervoot N.F."/>
            <person name="Auber R.P."/>
            <person name="Gonzalez D.J."/>
            <person name="Wisecaver J.H."/>
            <person name="Moore B.S."/>
        </authorList>
    </citation>
    <scope>NUCLEOTIDE SEQUENCE [LARGE SCALE GENOMIC DNA]</scope>
    <source>
        <strain evidence="6 7">12B1</strain>
    </source>
</reference>
<dbReference type="InterPro" id="IPR003613">
    <property type="entry name" value="Ubox_domain"/>
</dbReference>
<dbReference type="Gene3D" id="1.25.40.20">
    <property type="entry name" value="Ankyrin repeat-containing domain"/>
    <property type="match status" value="2"/>
</dbReference>
<feature type="region of interest" description="Disordered" evidence="4">
    <location>
        <begin position="361"/>
        <end position="389"/>
    </location>
</feature>
<dbReference type="InterPro" id="IPR013083">
    <property type="entry name" value="Znf_RING/FYVE/PHD"/>
</dbReference>
<dbReference type="AlphaFoldDB" id="A0AB34IVS0"/>
<dbReference type="PANTHER" id="PTHR23206">
    <property type="entry name" value="MASK PROTEIN"/>
    <property type="match status" value="1"/>
</dbReference>
<organism evidence="6 7">
    <name type="scientific">Prymnesium parvum</name>
    <name type="common">Toxic golden alga</name>
    <dbReference type="NCBI Taxonomy" id="97485"/>
    <lineage>
        <taxon>Eukaryota</taxon>
        <taxon>Haptista</taxon>
        <taxon>Haptophyta</taxon>
        <taxon>Prymnesiophyceae</taxon>
        <taxon>Prymnesiales</taxon>
        <taxon>Prymnesiaceae</taxon>
        <taxon>Prymnesium</taxon>
    </lineage>
</organism>
<evidence type="ECO:0000313" key="7">
    <source>
        <dbReference type="Proteomes" id="UP001515480"/>
    </source>
</evidence>
<dbReference type="EMBL" id="JBGBPQ010000017">
    <property type="protein sequence ID" value="KAL1507704.1"/>
    <property type="molecule type" value="Genomic_DNA"/>
</dbReference>
<evidence type="ECO:0000256" key="1">
    <source>
        <dbReference type="ARBA" id="ARBA00022737"/>
    </source>
</evidence>
<dbReference type="GO" id="GO:0016567">
    <property type="term" value="P:protein ubiquitination"/>
    <property type="evidence" value="ECO:0007669"/>
    <property type="project" value="InterPro"/>
</dbReference>
<feature type="domain" description="U-box" evidence="5">
    <location>
        <begin position="283"/>
        <end position="356"/>
    </location>
</feature>
<dbReference type="GO" id="GO:0045087">
    <property type="term" value="P:innate immune response"/>
    <property type="evidence" value="ECO:0007669"/>
    <property type="project" value="TreeGrafter"/>
</dbReference>
<dbReference type="Pfam" id="PF12796">
    <property type="entry name" value="Ank_2"/>
    <property type="match status" value="2"/>
</dbReference>
<accession>A0AB34IVS0</accession>
<dbReference type="PROSITE" id="PS50088">
    <property type="entry name" value="ANK_REPEAT"/>
    <property type="match status" value="3"/>
</dbReference>
<proteinExistence type="predicted"/>
<gene>
    <name evidence="6" type="ORF">AB1Y20_007317</name>
</gene>
<dbReference type="SMART" id="SM00248">
    <property type="entry name" value="ANK"/>
    <property type="match status" value="7"/>
</dbReference>
<evidence type="ECO:0000313" key="6">
    <source>
        <dbReference type="EMBL" id="KAL1507704.1"/>
    </source>
</evidence>
<name>A0AB34IVS0_PRYPA</name>
<dbReference type="InterPro" id="IPR051631">
    <property type="entry name" value="Ankyrin-KH/SAM_domain"/>
</dbReference>
<feature type="repeat" description="ANK" evidence="3">
    <location>
        <begin position="174"/>
        <end position="206"/>
    </location>
</feature>